<dbReference type="RefSeq" id="WP_266052914.1">
    <property type="nucleotide sequence ID" value="NZ_JAPFQO010000008.1"/>
</dbReference>
<comment type="caution">
    <text evidence="1">The sequence shown here is derived from an EMBL/GenBank/DDBJ whole genome shotgun (WGS) entry which is preliminary data.</text>
</comment>
<name>A0ABT3RH21_9BACT</name>
<dbReference type="InterPro" id="IPR036249">
    <property type="entry name" value="Thioredoxin-like_sf"/>
</dbReference>
<sequence length="270" mass="31354">MTNKESKLKTKNEAGSVEIEFYTDPLCCWSWALEPQWRKLRFMYRGKIKWRYRMGGLIPNWNSFQDPINSISRPLQMGPLWLEAKYKSGMPIQDRVWYENPPKSSYPGCIAVKAAALQSPVAAEAYLRRVREAVMLHGKDVSDWEVLQQIGEELSQENSDLLDFERLQQGMGSQEARKAFEEDLLQVRLHNISRFPALTMKREGEGKGVLIVGYRPYEALEAALLEVAPELEPIQHTTDEVEYRRYWGSITERELKEALKQETKEHPMSD</sequence>
<gene>
    <name evidence="1" type="ORF">OO017_12905</name>
</gene>
<dbReference type="Gene3D" id="3.40.30.10">
    <property type="entry name" value="Glutaredoxin"/>
    <property type="match status" value="1"/>
</dbReference>
<evidence type="ECO:0000313" key="1">
    <source>
        <dbReference type="EMBL" id="MCX2740850.1"/>
    </source>
</evidence>
<proteinExistence type="predicted"/>
<evidence type="ECO:0000313" key="2">
    <source>
        <dbReference type="Proteomes" id="UP001207228"/>
    </source>
</evidence>
<dbReference type="EMBL" id="JAPFQO010000008">
    <property type="protein sequence ID" value="MCX2740850.1"/>
    <property type="molecule type" value="Genomic_DNA"/>
</dbReference>
<dbReference type="Gene3D" id="1.10.472.60">
    <property type="entry name" value="putative protein disulfide isomerase domain"/>
    <property type="match status" value="1"/>
</dbReference>
<reference evidence="1 2" key="1">
    <citation type="submission" date="2022-11" db="EMBL/GenBank/DDBJ databases">
        <title>The characterization of three novel Bacteroidetes species and genomic analysis of their roles in tidal elemental geochemical cycles.</title>
        <authorList>
            <person name="Ma K.-J."/>
        </authorList>
    </citation>
    <scope>NUCLEOTIDE SEQUENCE [LARGE SCALE GENOMIC DNA]</scope>
    <source>
        <strain evidence="1 2">M82</strain>
    </source>
</reference>
<accession>A0ABT3RH21</accession>
<dbReference type="CDD" id="cd03025">
    <property type="entry name" value="DsbA_FrnE_like"/>
    <property type="match status" value="1"/>
</dbReference>
<dbReference type="Proteomes" id="UP001207228">
    <property type="component" value="Unassembled WGS sequence"/>
</dbReference>
<dbReference type="SUPFAM" id="SSF52833">
    <property type="entry name" value="Thioredoxin-like"/>
    <property type="match status" value="1"/>
</dbReference>
<organism evidence="1 2">
    <name type="scientific">Pontibacter anaerobius</name>
    <dbReference type="NCBI Taxonomy" id="2993940"/>
    <lineage>
        <taxon>Bacteria</taxon>
        <taxon>Pseudomonadati</taxon>
        <taxon>Bacteroidota</taxon>
        <taxon>Cytophagia</taxon>
        <taxon>Cytophagales</taxon>
        <taxon>Hymenobacteraceae</taxon>
        <taxon>Pontibacter</taxon>
    </lineage>
</organism>
<keyword evidence="2" id="KW-1185">Reference proteome</keyword>
<protein>
    <submittedName>
        <fullName evidence="1">DsbA family protein</fullName>
    </submittedName>
</protein>
<dbReference type="Pfam" id="PF13743">
    <property type="entry name" value="Thioredoxin_5"/>
    <property type="match status" value="1"/>
</dbReference>